<dbReference type="PANTHER" id="PTHR10030">
    <property type="entry name" value="ALPHA-L-FUCOSIDASE"/>
    <property type="match status" value="1"/>
</dbReference>
<dbReference type="Proteomes" id="UP000829517">
    <property type="component" value="Unassembled WGS sequence"/>
</dbReference>
<gene>
    <name evidence="9" type="ORF">JM658_03210</name>
</gene>
<feature type="chain" id="PRO_5046348648" description="alpha-L-fucosidase" evidence="7">
    <location>
        <begin position="22"/>
        <end position="588"/>
    </location>
</feature>
<evidence type="ECO:0000256" key="3">
    <source>
        <dbReference type="ARBA" id="ARBA00012662"/>
    </source>
</evidence>
<organism evidence="9 10">
    <name type="scientific">Joostella atrarenae</name>
    <dbReference type="NCBI Taxonomy" id="679257"/>
    <lineage>
        <taxon>Bacteria</taxon>
        <taxon>Pseudomonadati</taxon>
        <taxon>Bacteroidota</taxon>
        <taxon>Flavobacteriia</taxon>
        <taxon>Flavobacteriales</taxon>
        <taxon>Flavobacteriaceae</taxon>
        <taxon>Joostella</taxon>
    </lineage>
</organism>
<dbReference type="PANTHER" id="PTHR10030:SF37">
    <property type="entry name" value="ALPHA-L-FUCOSIDASE-RELATED"/>
    <property type="match status" value="1"/>
</dbReference>
<dbReference type="SMART" id="SM00812">
    <property type="entry name" value="Alpha_L_fucos"/>
    <property type="match status" value="1"/>
</dbReference>
<dbReference type="SUPFAM" id="SSF51445">
    <property type="entry name" value="(Trans)glycosidases"/>
    <property type="match status" value="1"/>
</dbReference>
<dbReference type="PRINTS" id="PR00741">
    <property type="entry name" value="GLHYDRLASE29"/>
</dbReference>
<dbReference type="EMBL" id="JAETXX010000001">
    <property type="protein sequence ID" value="MCF8713825.1"/>
    <property type="molecule type" value="Genomic_DNA"/>
</dbReference>
<sequence length="588" mass="66808">MNRVLYILCCLVFCGVALGNAQEKEMDELWGGLNNNTVDKKTLFSEGNYAMFIHWGIYSELAGVWQDTTYYGISEFLMDKRRAGIPVDVYKKQASKFNPENFNPDEIVKLAKDAGMKYIIITAKHIDGFAMYDSKVSDFNIVKATPYGKDPMKALQEACEREGLGFGFYYAQYLDWTFPGGKGGPTKDSQGNPVDFGYYFENKCLPQVREITQNYGDLTLLWFDTPGQMERKYVEKLIAEVKKNQPNALVSGRVGHGLGDYNTFGDMHIPVLNVDGLWESVDVTNDSWGYTWYDKNWKTPKQILINTISTIARGGTYMLNIGPKGDGSIPKAVKASLESSGSWIKRHPSVIYGARPSPWKKAFSWGEVTVHSNTIQLCIFDWPENGKLEFYGLENKIVGAKLQGEDETLSVAYNQENKWTTVNLPFQKPEKLINVVTLEVKGQIKVDDKLVVDPVYKTELPVEIANENNVTIEGKRWMEKFGEWKHVTQAHNWIKKESYISWEVNVNQPGYYQTELRYAGNGRMVWKIESSHGEVVQNEQGSSSIYTNFPMGWIKFDKAGVYELKVRLMEGDTSSASLEGLYLEPIEF</sequence>
<dbReference type="InterPro" id="IPR016286">
    <property type="entry name" value="FUC_metazoa-typ"/>
</dbReference>
<evidence type="ECO:0000256" key="4">
    <source>
        <dbReference type="ARBA" id="ARBA00022729"/>
    </source>
</evidence>
<evidence type="ECO:0000259" key="8">
    <source>
        <dbReference type="Pfam" id="PF01120"/>
    </source>
</evidence>
<dbReference type="Pfam" id="PF01120">
    <property type="entry name" value="Alpha_L_fucos"/>
    <property type="match status" value="1"/>
</dbReference>
<dbReference type="InterPro" id="IPR057739">
    <property type="entry name" value="Glyco_hydro_29_N"/>
</dbReference>
<evidence type="ECO:0000256" key="7">
    <source>
        <dbReference type="SAM" id="SignalP"/>
    </source>
</evidence>
<feature type="signal peptide" evidence="7">
    <location>
        <begin position="1"/>
        <end position="21"/>
    </location>
</feature>
<comment type="caution">
    <text evidence="9">The sequence shown here is derived from an EMBL/GenBank/DDBJ whole genome shotgun (WGS) entry which is preliminary data.</text>
</comment>
<dbReference type="InterPro" id="IPR000933">
    <property type="entry name" value="Glyco_hydro_29"/>
</dbReference>
<protein>
    <recommendedName>
        <fullName evidence="3">alpha-L-fucosidase</fullName>
        <ecNumber evidence="3">3.2.1.51</ecNumber>
    </recommendedName>
</protein>
<keyword evidence="5" id="KW-0378">Hydrolase</keyword>
<comment type="similarity">
    <text evidence="2">Belongs to the glycosyl hydrolase 29 family.</text>
</comment>
<evidence type="ECO:0000313" key="10">
    <source>
        <dbReference type="Proteomes" id="UP000829517"/>
    </source>
</evidence>
<name>A0ABS9J068_9FLAO</name>
<reference evidence="9 10" key="1">
    <citation type="submission" date="2021-01" db="EMBL/GenBank/DDBJ databases">
        <title>Genome sequencing of Joostella atrarenae M1-2 (= KCTC 23194).</title>
        <authorList>
            <person name="Zakaria M.R."/>
            <person name="Lam M.Q."/>
            <person name="Chong C.S."/>
        </authorList>
    </citation>
    <scope>NUCLEOTIDE SEQUENCE [LARGE SCALE GENOMIC DNA]</scope>
    <source>
        <strain evidence="9 10">M1-2</strain>
    </source>
</reference>
<comment type="function">
    <text evidence="1">Alpha-L-fucosidase is responsible for hydrolyzing the alpha-1,6-linked fucose joined to the reducing-end N-acetylglucosamine of the carbohydrate moieties of glycoproteins.</text>
</comment>
<evidence type="ECO:0000256" key="6">
    <source>
        <dbReference type="ARBA" id="ARBA00023295"/>
    </source>
</evidence>
<dbReference type="Gene3D" id="3.20.20.80">
    <property type="entry name" value="Glycosidases"/>
    <property type="match status" value="1"/>
</dbReference>
<keyword evidence="6" id="KW-0326">Glycosidase</keyword>
<evidence type="ECO:0000256" key="5">
    <source>
        <dbReference type="ARBA" id="ARBA00022801"/>
    </source>
</evidence>
<keyword evidence="4 7" id="KW-0732">Signal</keyword>
<dbReference type="RefSeq" id="WP_236957784.1">
    <property type="nucleotide sequence ID" value="NZ_JAETXX010000001.1"/>
</dbReference>
<dbReference type="InterPro" id="IPR017853">
    <property type="entry name" value="GH"/>
</dbReference>
<evidence type="ECO:0000256" key="1">
    <source>
        <dbReference type="ARBA" id="ARBA00004071"/>
    </source>
</evidence>
<proteinExistence type="inferred from homology"/>
<evidence type="ECO:0000313" key="9">
    <source>
        <dbReference type="EMBL" id="MCF8713825.1"/>
    </source>
</evidence>
<keyword evidence="10" id="KW-1185">Reference proteome</keyword>
<feature type="domain" description="Glycoside hydrolase family 29 N-terminal" evidence="8">
    <location>
        <begin position="26"/>
        <end position="347"/>
    </location>
</feature>
<dbReference type="EC" id="3.2.1.51" evidence="3"/>
<accession>A0ABS9J068</accession>
<evidence type="ECO:0000256" key="2">
    <source>
        <dbReference type="ARBA" id="ARBA00007951"/>
    </source>
</evidence>